<dbReference type="InterPro" id="IPR000835">
    <property type="entry name" value="HTH_MarR-typ"/>
</dbReference>
<dbReference type="Gene3D" id="1.10.10.10">
    <property type="entry name" value="Winged helix-like DNA-binding domain superfamily/Winged helix DNA-binding domain"/>
    <property type="match status" value="1"/>
</dbReference>
<accession>A0A1W0BLB5</accession>
<protein>
    <submittedName>
        <fullName evidence="2">MarR family transcriptional regulator</fullName>
    </submittedName>
</protein>
<dbReference type="OrthoDB" id="8635520at2"/>
<evidence type="ECO:0000259" key="1">
    <source>
        <dbReference type="PROSITE" id="PS50995"/>
    </source>
</evidence>
<organism evidence="2 3">
    <name type="scientific">Nocardia donostiensis</name>
    <dbReference type="NCBI Taxonomy" id="1538463"/>
    <lineage>
        <taxon>Bacteria</taxon>
        <taxon>Bacillati</taxon>
        <taxon>Actinomycetota</taxon>
        <taxon>Actinomycetes</taxon>
        <taxon>Mycobacteriales</taxon>
        <taxon>Nocardiaceae</taxon>
        <taxon>Nocardia</taxon>
    </lineage>
</organism>
<dbReference type="Pfam" id="PF12802">
    <property type="entry name" value="MarR_2"/>
    <property type="match status" value="1"/>
</dbReference>
<dbReference type="RefSeq" id="WP_077116572.1">
    <property type="nucleotide sequence ID" value="NZ_LOKT01000002.1"/>
</dbReference>
<dbReference type="GO" id="GO:0006950">
    <property type="term" value="P:response to stress"/>
    <property type="evidence" value="ECO:0007669"/>
    <property type="project" value="TreeGrafter"/>
</dbReference>
<sequence>MNDTRWLDDDEQRLWRSYLDATRLLFQELDKQLARDAGITLADYEILVLLSEAPQRRLRMRDLADASTTSRSGITRAITRLETAGWVTRVDCETDKRGAWAELTDAGAAKLAAAGPGHVAAVRENMFDLLSPRGIAVMTHGFGEMRQHMLENREKLSRADRLQHR</sequence>
<dbReference type="PANTHER" id="PTHR33164:SF99">
    <property type="entry name" value="MARR FAMILY REGULATORY PROTEIN"/>
    <property type="match status" value="1"/>
</dbReference>
<gene>
    <name evidence="2" type="ORF">B0T46_11520</name>
</gene>
<comment type="caution">
    <text evidence="2">The sequence shown here is derived from an EMBL/GenBank/DDBJ whole genome shotgun (WGS) entry which is preliminary data.</text>
</comment>
<name>A0A1W0BLB5_9NOCA</name>
<reference evidence="2 3" key="1">
    <citation type="journal article" date="2016" name="Antonie Van Leeuwenhoek">
        <title>Nocardia donostiensis sp. nov., isolated from human respiratory specimens.</title>
        <authorList>
            <person name="Ercibengoa M."/>
            <person name="Bell M."/>
            <person name="Marimon J.M."/>
            <person name="Humrighouse B."/>
            <person name="Klenk H.P."/>
            <person name="Potter G."/>
            <person name="Perez-Trallero E."/>
        </authorList>
    </citation>
    <scope>NUCLEOTIDE SEQUENCE [LARGE SCALE GENOMIC DNA]</scope>
    <source>
        <strain evidence="2 3">X1655</strain>
    </source>
</reference>
<dbReference type="InterPro" id="IPR036388">
    <property type="entry name" value="WH-like_DNA-bd_sf"/>
</dbReference>
<dbReference type="SMART" id="SM00347">
    <property type="entry name" value="HTH_MARR"/>
    <property type="match status" value="1"/>
</dbReference>
<evidence type="ECO:0000313" key="2">
    <source>
        <dbReference type="EMBL" id="ONM48660.1"/>
    </source>
</evidence>
<dbReference type="PROSITE" id="PS50995">
    <property type="entry name" value="HTH_MARR_2"/>
    <property type="match status" value="1"/>
</dbReference>
<dbReference type="SUPFAM" id="SSF46785">
    <property type="entry name" value="Winged helix' DNA-binding domain"/>
    <property type="match status" value="1"/>
</dbReference>
<dbReference type="AlphaFoldDB" id="A0A1W0BLB5"/>
<evidence type="ECO:0000313" key="3">
    <source>
        <dbReference type="Proteomes" id="UP000188836"/>
    </source>
</evidence>
<proteinExistence type="predicted"/>
<dbReference type="GO" id="GO:0003700">
    <property type="term" value="F:DNA-binding transcription factor activity"/>
    <property type="evidence" value="ECO:0007669"/>
    <property type="project" value="InterPro"/>
</dbReference>
<keyword evidence="3" id="KW-1185">Reference proteome</keyword>
<dbReference type="STRING" id="1538463.B0T36_04195"/>
<dbReference type="InterPro" id="IPR039422">
    <property type="entry name" value="MarR/SlyA-like"/>
</dbReference>
<feature type="domain" description="HTH marR-type" evidence="1">
    <location>
        <begin position="11"/>
        <end position="147"/>
    </location>
</feature>
<dbReference type="EMBL" id="MUMY01000008">
    <property type="protein sequence ID" value="ONM48660.1"/>
    <property type="molecule type" value="Genomic_DNA"/>
</dbReference>
<dbReference type="InterPro" id="IPR036390">
    <property type="entry name" value="WH_DNA-bd_sf"/>
</dbReference>
<dbReference type="PANTHER" id="PTHR33164">
    <property type="entry name" value="TRANSCRIPTIONAL REGULATOR, MARR FAMILY"/>
    <property type="match status" value="1"/>
</dbReference>
<dbReference type="Proteomes" id="UP000188836">
    <property type="component" value="Unassembled WGS sequence"/>
</dbReference>